<sequence>MSTARIPVSICKEIKRLARNFVWGTSSEARRPTLVSGADSDLNCEEQLFFRLEIVECNLVRDDTLHVCDFVDSNRDWDWSRLRSLIPDNVVNQITTVLPSTPDVGSNQLAWKWLSKENFFSSETYRNLRMKNRNHFVFSNGQNCAQSLVDIGLIWAKSYATSNSNLFKPNSMVTT</sequence>
<protein>
    <recommendedName>
        <fullName evidence="3">Reverse transcriptase zinc-binding domain-containing protein</fullName>
    </recommendedName>
</protein>
<dbReference type="EMBL" id="JAIQCV010000012">
    <property type="protein sequence ID" value="KAH1039733.1"/>
    <property type="molecule type" value="Genomic_DNA"/>
</dbReference>
<evidence type="ECO:0000313" key="2">
    <source>
        <dbReference type="Proteomes" id="UP000828251"/>
    </source>
</evidence>
<reference evidence="1 2" key="1">
    <citation type="journal article" date="2021" name="Plant Biotechnol. J.">
        <title>Multi-omics assisted identification of the key and species-specific regulatory components of drought-tolerant mechanisms in Gossypium stocksii.</title>
        <authorList>
            <person name="Yu D."/>
            <person name="Ke L."/>
            <person name="Zhang D."/>
            <person name="Wu Y."/>
            <person name="Sun Y."/>
            <person name="Mei J."/>
            <person name="Sun J."/>
            <person name="Sun Y."/>
        </authorList>
    </citation>
    <scope>NUCLEOTIDE SEQUENCE [LARGE SCALE GENOMIC DNA]</scope>
    <source>
        <strain evidence="2">cv. E1</strain>
        <tissue evidence="1">Leaf</tissue>
    </source>
</reference>
<gene>
    <name evidence="1" type="ORF">J1N35_041476</name>
</gene>
<accession>A0A9D3ZJE7</accession>
<evidence type="ECO:0000313" key="1">
    <source>
        <dbReference type="EMBL" id="KAH1039733.1"/>
    </source>
</evidence>
<evidence type="ECO:0008006" key="3">
    <source>
        <dbReference type="Google" id="ProtNLM"/>
    </source>
</evidence>
<keyword evidence="2" id="KW-1185">Reference proteome</keyword>
<name>A0A9D3ZJE7_9ROSI</name>
<dbReference type="Proteomes" id="UP000828251">
    <property type="component" value="Unassembled WGS sequence"/>
</dbReference>
<comment type="caution">
    <text evidence="1">The sequence shown here is derived from an EMBL/GenBank/DDBJ whole genome shotgun (WGS) entry which is preliminary data.</text>
</comment>
<dbReference type="AlphaFoldDB" id="A0A9D3ZJE7"/>
<organism evidence="1 2">
    <name type="scientific">Gossypium stocksii</name>
    <dbReference type="NCBI Taxonomy" id="47602"/>
    <lineage>
        <taxon>Eukaryota</taxon>
        <taxon>Viridiplantae</taxon>
        <taxon>Streptophyta</taxon>
        <taxon>Embryophyta</taxon>
        <taxon>Tracheophyta</taxon>
        <taxon>Spermatophyta</taxon>
        <taxon>Magnoliopsida</taxon>
        <taxon>eudicotyledons</taxon>
        <taxon>Gunneridae</taxon>
        <taxon>Pentapetalae</taxon>
        <taxon>rosids</taxon>
        <taxon>malvids</taxon>
        <taxon>Malvales</taxon>
        <taxon>Malvaceae</taxon>
        <taxon>Malvoideae</taxon>
        <taxon>Gossypium</taxon>
    </lineage>
</organism>
<proteinExistence type="predicted"/>